<organism evidence="4 5">
    <name type="scientific">Lasiodiplodia theobromae</name>
    <dbReference type="NCBI Taxonomy" id="45133"/>
    <lineage>
        <taxon>Eukaryota</taxon>
        <taxon>Fungi</taxon>
        <taxon>Dikarya</taxon>
        <taxon>Ascomycota</taxon>
        <taxon>Pezizomycotina</taxon>
        <taxon>Dothideomycetes</taxon>
        <taxon>Dothideomycetes incertae sedis</taxon>
        <taxon>Botryosphaeriales</taxon>
        <taxon>Botryosphaeriaceae</taxon>
        <taxon>Lasiodiplodia</taxon>
    </lineage>
</organism>
<evidence type="ECO:0000313" key="4">
    <source>
        <dbReference type="EMBL" id="KAB2580873.1"/>
    </source>
</evidence>
<comment type="caution">
    <text evidence="4">The sequence shown here is derived from an EMBL/GenBank/DDBJ whole genome shotgun (WGS) entry which is preliminary data.</text>
</comment>
<sequence length="655" mass="72928">MDLSEIVGGGSGDGGSSRSSLDESFSSSVTEDGGSSSNEITAPRPPPSATGYDAAGSSVGIRSEEYVRALENRLDRIETLVRASGILDGRQAAPDAGGHVDYDVDIEALLAEVGQSGESSLPSRESTKNSDFWKHCIWQTKRSGWVNDIIEDVVARGLGPAVHTGARRFSQYARLPPMEDVLSLVGDFFAGCNNILPLYHEETFMKQLYENMAGASESAGWWASISTVLALGHISRMRSTFFPQEQERQAWAYMKNAMAIQSDFPTLDFDLLSVQALIGMALFFLITSCNSHMASMMLSTAIRVAQGNGLHINPDDPKLSETEKEQRRRVFWIACIFDKELSLRMGRAPAQDDGDMNIDLPQNNPPDKAGYVGSFNMFRAKCVFAQIQGKVYKKLYSAQAWNQPRDEVLVSVASLDRELEAWRQNMPMELRPGYRGENDNHPIIPSLPAPYDSNVLVTHFCYWYCFSLIHRRYAISISIIGDWPEAAVPRSISPTMPGSQVTDSARNMVKLLQCHPPTAKGTRWYLLYYCAAALVNLFGQIINEPDAAATSQADLARMRVVLSFMAVVCEEDNRDARNIFGMCRKMEQIAVDCLEKASAKVVSVGSSSTTGTDDGEDEEQRRRERKEWEDKQRREIVQIQRQLRVHGRFFSPMDA</sequence>
<dbReference type="GO" id="GO:0006351">
    <property type="term" value="P:DNA-templated transcription"/>
    <property type="evidence" value="ECO:0007669"/>
    <property type="project" value="InterPro"/>
</dbReference>
<feature type="compositionally biased region" description="Low complexity" evidence="2">
    <location>
        <begin position="16"/>
        <end position="37"/>
    </location>
</feature>
<dbReference type="GO" id="GO:0008270">
    <property type="term" value="F:zinc ion binding"/>
    <property type="evidence" value="ECO:0007669"/>
    <property type="project" value="InterPro"/>
</dbReference>
<dbReference type="OrthoDB" id="2123952at2759"/>
<dbReference type="PANTHER" id="PTHR46910:SF25">
    <property type="entry name" value="ABC-TRANSPORTER-REGULATING TRANSCRIPTION FACTOR"/>
    <property type="match status" value="1"/>
</dbReference>
<feature type="domain" description="Xylanolytic transcriptional activator regulatory" evidence="3">
    <location>
        <begin position="294"/>
        <end position="367"/>
    </location>
</feature>
<evidence type="ECO:0000256" key="2">
    <source>
        <dbReference type="SAM" id="MobiDB-lite"/>
    </source>
</evidence>
<dbReference type="PANTHER" id="PTHR46910">
    <property type="entry name" value="TRANSCRIPTION FACTOR PDR1"/>
    <property type="match status" value="1"/>
</dbReference>
<evidence type="ECO:0000256" key="1">
    <source>
        <dbReference type="ARBA" id="ARBA00023242"/>
    </source>
</evidence>
<evidence type="ECO:0000259" key="3">
    <source>
        <dbReference type="SMART" id="SM00906"/>
    </source>
</evidence>
<protein>
    <submittedName>
        <fullName evidence="4">Putative transcriptional regulatory protein</fullName>
    </submittedName>
</protein>
<dbReference type="InterPro" id="IPR050987">
    <property type="entry name" value="AtrR-like"/>
</dbReference>
<dbReference type="GO" id="GO:0003677">
    <property type="term" value="F:DNA binding"/>
    <property type="evidence" value="ECO:0007669"/>
    <property type="project" value="InterPro"/>
</dbReference>
<evidence type="ECO:0000313" key="5">
    <source>
        <dbReference type="Proteomes" id="UP000325902"/>
    </source>
</evidence>
<dbReference type="InterPro" id="IPR007219">
    <property type="entry name" value="XnlR_reg_dom"/>
</dbReference>
<keyword evidence="1" id="KW-0539">Nucleus</keyword>
<proteinExistence type="predicted"/>
<dbReference type="EMBL" id="VCHE01000002">
    <property type="protein sequence ID" value="KAB2580873.1"/>
    <property type="molecule type" value="Genomic_DNA"/>
</dbReference>
<dbReference type="AlphaFoldDB" id="A0A5N5DSX8"/>
<feature type="region of interest" description="Disordered" evidence="2">
    <location>
        <begin position="604"/>
        <end position="631"/>
    </location>
</feature>
<accession>A0A5N5DSX8</accession>
<feature type="region of interest" description="Disordered" evidence="2">
    <location>
        <begin position="1"/>
        <end position="57"/>
    </location>
</feature>
<feature type="compositionally biased region" description="Basic and acidic residues" evidence="2">
    <location>
        <begin position="619"/>
        <end position="631"/>
    </location>
</feature>
<dbReference type="Pfam" id="PF04082">
    <property type="entry name" value="Fungal_trans"/>
    <property type="match status" value="1"/>
</dbReference>
<reference evidence="4 5" key="1">
    <citation type="journal article" date="2019" name="Sci. Rep.">
        <title>A multi-omics analysis of the grapevine pathogen Lasiodiplodia theobromae reveals that temperature affects the expression of virulence- and pathogenicity-related genes.</title>
        <authorList>
            <person name="Felix C."/>
            <person name="Meneses R."/>
            <person name="Goncalves M.F.M."/>
            <person name="Tilleman L."/>
            <person name="Duarte A.S."/>
            <person name="Jorrin-Novo J.V."/>
            <person name="Van de Peer Y."/>
            <person name="Deforce D."/>
            <person name="Van Nieuwerburgh F."/>
            <person name="Esteves A.C."/>
            <person name="Alves A."/>
        </authorList>
    </citation>
    <scope>NUCLEOTIDE SEQUENCE [LARGE SCALE GENOMIC DNA]</scope>
    <source>
        <strain evidence="4 5">LA-SOL3</strain>
    </source>
</reference>
<gene>
    <name evidence="4" type="ORF">DBV05_g507</name>
</gene>
<dbReference type="SMART" id="SM00906">
    <property type="entry name" value="Fungal_trans"/>
    <property type="match status" value="1"/>
</dbReference>
<dbReference type="Proteomes" id="UP000325902">
    <property type="component" value="Unassembled WGS sequence"/>
</dbReference>
<dbReference type="CDD" id="cd12148">
    <property type="entry name" value="fungal_TF_MHR"/>
    <property type="match status" value="1"/>
</dbReference>
<dbReference type="GO" id="GO:0003700">
    <property type="term" value="F:DNA-binding transcription factor activity"/>
    <property type="evidence" value="ECO:0007669"/>
    <property type="project" value="InterPro"/>
</dbReference>
<name>A0A5N5DSX8_9PEZI</name>
<keyword evidence="5" id="KW-1185">Reference proteome</keyword>